<gene>
    <name evidence="1" type="ORF">ERS132394_00458</name>
    <name evidence="2" type="ORF">ERS132414_01289</name>
</gene>
<dbReference type="EMBL" id="FIHA01000023">
    <property type="protein sequence ID" value="CYU91580.1"/>
    <property type="molecule type" value="Genomic_DNA"/>
</dbReference>
<protein>
    <submittedName>
        <fullName evidence="1">Uncharacterized protein</fullName>
    </submittedName>
</protein>
<evidence type="ECO:0000313" key="1">
    <source>
        <dbReference type="EMBL" id="CYU41355.1"/>
    </source>
</evidence>
<organism evidence="1 3">
    <name type="scientific">Streptococcus suis</name>
    <dbReference type="NCBI Taxonomy" id="1307"/>
    <lineage>
        <taxon>Bacteria</taxon>
        <taxon>Bacillati</taxon>
        <taxon>Bacillota</taxon>
        <taxon>Bacilli</taxon>
        <taxon>Lactobacillales</taxon>
        <taxon>Streptococcaceae</taxon>
        <taxon>Streptococcus</taxon>
    </lineage>
</organism>
<dbReference type="Proteomes" id="UP000072794">
    <property type="component" value="Unassembled WGS sequence"/>
</dbReference>
<name>A0A123SPH1_STRSU</name>
<accession>A0A123SPH1</accession>
<reference evidence="3 4" key="1">
    <citation type="submission" date="2016-02" db="EMBL/GenBank/DDBJ databases">
        <authorList>
            <consortium name="Pathogen Informatics"/>
        </authorList>
    </citation>
    <scope>NUCLEOTIDE SEQUENCE [LARGE SCALE GENOMIC DNA]</scope>
    <source>
        <strain evidence="1 3">LSS32</strain>
        <strain evidence="2 4">LSS52</strain>
    </source>
</reference>
<dbReference type="Proteomes" id="UP000072618">
    <property type="component" value="Unassembled WGS sequence"/>
</dbReference>
<evidence type="ECO:0000313" key="4">
    <source>
        <dbReference type="Proteomes" id="UP000072794"/>
    </source>
</evidence>
<dbReference type="AlphaFoldDB" id="A0A123SPH1"/>
<proteinExistence type="predicted"/>
<evidence type="ECO:0000313" key="3">
    <source>
        <dbReference type="Proteomes" id="UP000072618"/>
    </source>
</evidence>
<sequence>MSCPAFLALNYNELNLKQDVFAFINLKILELF</sequence>
<evidence type="ECO:0000313" key="2">
    <source>
        <dbReference type="EMBL" id="CYU91580.1"/>
    </source>
</evidence>
<dbReference type="EMBL" id="FIGJ01000004">
    <property type="protein sequence ID" value="CYU41355.1"/>
    <property type="molecule type" value="Genomic_DNA"/>
</dbReference>